<accession>A0A2T6ZWJ4</accession>
<dbReference type="STRING" id="42251.A0A2T6ZWJ4"/>
<proteinExistence type="predicted"/>
<feature type="region of interest" description="Disordered" evidence="1">
    <location>
        <begin position="92"/>
        <end position="113"/>
    </location>
</feature>
<reference evidence="2 3" key="1">
    <citation type="submission" date="2017-04" db="EMBL/GenBank/DDBJ databases">
        <title>Draft genome sequence of Tuber borchii Vittad., a whitish edible truffle.</title>
        <authorList>
            <consortium name="DOE Joint Genome Institute"/>
            <person name="Murat C."/>
            <person name="Kuo A."/>
            <person name="Barry K.W."/>
            <person name="Clum A."/>
            <person name="Dockter R.B."/>
            <person name="Fauchery L."/>
            <person name="Iotti M."/>
            <person name="Kohler A."/>
            <person name="Labutti K."/>
            <person name="Lindquist E.A."/>
            <person name="Lipzen A."/>
            <person name="Ohm R.A."/>
            <person name="Wang M."/>
            <person name="Grigoriev I.V."/>
            <person name="Zambonelli A."/>
            <person name="Martin F.M."/>
        </authorList>
    </citation>
    <scope>NUCLEOTIDE SEQUENCE [LARGE SCALE GENOMIC DNA]</scope>
    <source>
        <strain evidence="2 3">Tbo3840</strain>
    </source>
</reference>
<comment type="caution">
    <text evidence="2">The sequence shown here is derived from an EMBL/GenBank/DDBJ whole genome shotgun (WGS) entry which is preliminary data.</text>
</comment>
<feature type="compositionally biased region" description="Polar residues" evidence="1">
    <location>
        <begin position="100"/>
        <end position="109"/>
    </location>
</feature>
<keyword evidence="3" id="KW-1185">Reference proteome</keyword>
<dbReference type="Proteomes" id="UP000244722">
    <property type="component" value="Unassembled WGS sequence"/>
</dbReference>
<organism evidence="2 3">
    <name type="scientific">Tuber borchii</name>
    <name type="common">White truffle</name>
    <dbReference type="NCBI Taxonomy" id="42251"/>
    <lineage>
        <taxon>Eukaryota</taxon>
        <taxon>Fungi</taxon>
        <taxon>Dikarya</taxon>
        <taxon>Ascomycota</taxon>
        <taxon>Pezizomycotina</taxon>
        <taxon>Pezizomycetes</taxon>
        <taxon>Pezizales</taxon>
        <taxon>Tuberaceae</taxon>
        <taxon>Tuber</taxon>
    </lineage>
</organism>
<feature type="compositionally biased region" description="Low complexity" evidence="1">
    <location>
        <begin position="26"/>
        <end position="36"/>
    </location>
</feature>
<feature type="region of interest" description="Disordered" evidence="1">
    <location>
        <begin position="1"/>
        <end position="43"/>
    </location>
</feature>
<dbReference type="EMBL" id="NESQ01000080">
    <property type="protein sequence ID" value="PUU79843.1"/>
    <property type="molecule type" value="Genomic_DNA"/>
</dbReference>
<evidence type="ECO:0000313" key="3">
    <source>
        <dbReference type="Proteomes" id="UP000244722"/>
    </source>
</evidence>
<name>A0A2T6ZWJ4_TUBBO</name>
<gene>
    <name evidence="2" type="ORF">B9Z19DRAFT_1124532</name>
</gene>
<dbReference type="OrthoDB" id="10581986at2759"/>
<sequence>MADSGANPAAPLEPLQASEIGRGPISQPSLQSLPSQESADHVDGWEIIGEQQDFYDERDCLHPSYSLASGKLKNRKVDDVVIFGYSLDPDYLKNEDGNPPTESATSSRPFSADDDIFFRMPKNELKEPEQFDRLLQGLRLGIM</sequence>
<protein>
    <submittedName>
        <fullName evidence="2">Uncharacterized protein</fullName>
    </submittedName>
</protein>
<dbReference type="AlphaFoldDB" id="A0A2T6ZWJ4"/>
<evidence type="ECO:0000256" key="1">
    <source>
        <dbReference type="SAM" id="MobiDB-lite"/>
    </source>
</evidence>
<evidence type="ECO:0000313" key="2">
    <source>
        <dbReference type="EMBL" id="PUU79843.1"/>
    </source>
</evidence>